<feature type="region of interest" description="Disordered" evidence="5">
    <location>
        <begin position="743"/>
        <end position="810"/>
    </location>
</feature>
<keyword evidence="8" id="KW-1185">Reference proteome</keyword>
<feature type="domain" description="FYVE-type" evidence="6">
    <location>
        <begin position="590"/>
        <end position="649"/>
    </location>
</feature>
<dbReference type="EMBL" id="LR899015">
    <property type="protein sequence ID" value="CAD7094162.1"/>
    <property type="molecule type" value="Genomic_DNA"/>
</dbReference>
<feature type="region of interest" description="Disordered" evidence="5">
    <location>
        <begin position="414"/>
        <end position="435"/>
    </location>
</feature>
<feature type="compositionally biased region" description="Acidic residues" evidence="5">
    <location>
        <begin position="131"/>
        <end position="146"/>
    </location>
</feature>
<evidence type="ECO:0000256" key="5">
    <source>
        <dbReference type="SAM" id="MobiDB-lite"/>
    </source>
</evidence>
<reference evidence="7 8" key="1">
    <citation type="submission" date="2020-11" db="EMBL/GenBank/DDBJ databases">
        <authorList>
            <person name="Wallbank WR R."/>
            <person name="Pardo Diaz C."/>
            <person name="Kozak K."/>
            <person name="Martin S."/>
            <person name="Jiggins C."/>
            <person name="Moest M."/>
            <person name="Warren A I."/>
            <person name="Generalovic N T."/>
            <person name="Byers J.R.P. K."/>
            <person name="Montejo-Kovacevich G."/>
            <person name="Yen C E."/>
        </authorList>
    </citation>
    <scope>NUCLEOTIDE SEQUENCE [LARGE SCALE GENOMIC DNA]</scope>
</reference>
<dbReference type="PROSITE" id="PS50178">
    <property type="entry name" value="ZF_FYVE"/>
    <property type="match status" value="1"/>
</dbReference>
<name>A0A7R8Z351_HERIL</name>
<dbReference type="FunCoup" id="A0A7R8Z351">
    <property type="interactions" value="1622"/>
</dbReference>
<evidence type="ECO:0000256" key="2">
    <source>
        <dbReference type="ARBA" id="ARBA00022771"/>
    </source>
</evidence>
<dbReference type="InterPro" id="IPR037145">
    <property type="entry name" value="SARA_Smad-bd_sf"/>
</dbReference>
<dbReference type="OrthoDB" id="5872154at2759"/>
<dbReference type="Gene3D" id="3.30.500.40">
    <property type="match status" value="1"/>
</dbReference>
<dbReference type="InterPro" id="IPR013083">
    <property type="entry name" value="Znf_RING/FYVE/PHD"/>
</dbReference>
<organism evidence="7 8">
    <name type="scientific">Hermetia illucens</name>
    <name type="common">Black soldier fly</name>
    <dbReference type="NCBI Taxonomy" id="343691"/>
    <lineage>
        <taxon>Eukaryota</taxon>
        <taxon>Metazoa</taxon>
        <taxon>Ecdysozoa</taxon>
        <taxon>Arthropoda</taxon>
        <taxon>Hexapoda</taxon>
        <taxon>Insecta</taxon>
        <taxon>Pterygota</taxon>
        <taxon>Neoptera</taxon>
        <taxon>Endopterygota</taxon>
        <taxon>Diptera</taxon>
        <taxon>Brachycera</taxon>
        <taxon>Stratiomyomorpha</taxon>
        <taxon>Stratiomyidae</taxon>
        <taxon>Hermetiinae</taxon>
        <taxon>Hermetia</taxon>
    </lineage>
</organism>
<dbReference type="PANTHER" id="PTHR46319">
    <property type="entry name" value="ZINC FINGER FYVE DOMAIN-CONTAINING PROTEIN"/>
    <property type="match status" value="1"/>
</dbReference>
<accession>A0A7R8Z351</accession>
<evidence type="ECO:0000259" key="6">
    <source>
        <dbReference type="PROSITE" id="PS50178"/>
    </source>
</evidence>
<dbReference type="GO" id="GO:0008270">
    <property type="term" value="F:zinc ion binding"/>
    <property type="evidence" value="ECO:0007669"/>
    <property type="project" value="UniProtKB-KW"/>
</dbReference>
<dbReference type="SMART" id="SM00064">
    <property type="entry name" value="FYVE"/>
    <property type="match status" value="1"/>
</dbReference>
<feature type="compositionally biased region" description="Low complexity" evidence="5">
    <location>
        <begin position="148"/>
        <end position="180"/>
    </location>
</feature>
<dbReference type="GO" id="GO:0031901">
    <property type="term" value="C:early endosome membrane"/>
    <property type="evidence" value="ECO:0007669"/>
    <property type="project" value="TreeGrafter"/>
</dbReference>
<feature type="compositionally biased region" description="Low complexity" evidence="5">
    <location>
        <begin position="753"/>
        <end position="765"/>
    </location>
</feature>
<feature type="compositionally biased region" description="Basic and acidic residues" evidence="5">
    <location>
        <begin position="199"/>
        <end position="214"/>
    </location>
</feature>
<dbReference type="Pfam" id="PF11979">
    <property type="entry name" value="SARA_C"/>
    <property type="match status" value="1"/>
</dbReference>
<keyword evidence="3" id="KW-0862">Zinc</keyword>
<dbReference type="SMART" id="SM01421">
    <property type="entry name" value="DUF3480"/>
    <property type="match status" value="1"/>
</dbReference>
<dbReference type="Pfam" id="PF01363">
    <property type="entry name" value="FYVE"/>
    <property type="match status" value="1"/>
</dbReference>
<dbReference type="InterPro" id="IPR000306">
    <property type="entry name" value="Znf_FYVE"/>
</dbReference>
<feature type="region of interest" description="Disordered" evidence="5">
    <location>
        <begin position="102"/>
        <end position="245"/>
    </location>
</feature>
<keyword evidence="1" id="KW-0479">Metal-binding</keyword>
<feature type="compositionally biased region" description="Basic and acidic residues" evidence="5">
    <location>
        <begin position="102"/>
        <end position="113"/>
    </location>
</feature>
<dbReference type="SMART" id="SM01422">
    <property type="entry name" value="SARA"/>
    <property type="match status" value="1"/>
</dbReference>
<dbReference type="GO" id="GO:0016197">
    <property type="term" value="P:endosomal transport"/>
    <property type="evidence" value="ECO:0007669"/>
    <property type="project" value="TreeGrafter"/>
</dbReference>
<keyword evidence="2 4" id="KW-0863">Zinc-finger</keyword>
<dbReference type="Gene3D" id="3.30.1360.220">
    <property type="entry name" value="Domain of unknown function (DUF3480), N-terminal subdomain"/>
    <property type="match status" value="1"/>
</dbReference>
<dbReference type="Pfam" id="PF11409">
    <property type="entry name" value="SARA"/>
    <property type="match status" value="1"/>
</dbReference>
<dbReference type="FunFam" id="3.30.40.10:FF:000084">
    <property type="entry name" value="Zinc finger, FYVE domain-containing 9b"/>
    <property type="match status" value="1"/>
</dbReference>
<dbReference type="PANTHER" id="PTHR46319:SF3">
    <property type="entry name" value="ZINC FINGER FYVE DOMAIN-CONTAINING PROTEIN"/>
    <property type="match status" value="1"/>
</dbReference>
<dbReference type="Proteomes" id="UP000594454">
    <property type="component" value="Chromosome 7"/>
</dbReference>
<dbReference type="SUPFAM" id="SSF57903">
    <property type="entry name" value="FYVE/PHD zinc finger"/>
    <property type="match status" value="1"/>
</dbReference>
<dbReference type="InterPro" id="IPR017455">
    <property type="entry name" value="Znf_FYVE-rel"/>
</dbReference>
<feature type="compositionally biased region" description="Basic and acidic residues" evidence="5">
    <location>
        <begin position="416"/>
        <end position="428"/>
    </location>
</feature>
<dbReference type="Gene3D" id="3.30.40.10">
    <property type="entry name" value="Zinc/RING finger domain, C3HC4 (zinc finger)"/>
    <property type="match status" value="1"/>
</dbReference>
<dbReference type="InParanoid" id="A0A7R8Z351"/>
<evidence type="ECO:0000313" key="8">
    <source>
        <dbReference type="Proteomes" id="UP000594454"/>
    </source>
</evidence>
<dbReference type="CDD" id="cd15729">
    <property type="entry name" value="FYVE_endofin"/>
    <property type="match status" value="1"/>
</dbReference>
<dbReference type="InterPro" id="IPR011011">
    <property type="entry name" value="Znf_FYVE_PHD"/>
</dbReference>
<gene>
    <name evidence="7" type="ORF">HERILL_LOCUS16388</name>
</gene>
<proteinExistence type="predicted"/>
<feature type="compositionally biased region" description="Polar residues" evidence="5">
    <location>
        <begin position="114"/>
        <end position="124"/>
    </location>
</feature>
<dbReference type="Gene3D" id="4.10.720.10">
    <property type="entry name" value="Smad anchor for receptor activation, Smad-binding domain"/>
    <property type="match status" value="1"/>
</dbReference>
<protein>
    <recommendedName>
        <fullName evidence="6">FYVE-type domain-containing protein</fullName>
    </recommendedName>
</protein>
<dbReference type="InterPro" id="IPR022557">
    <property type="entry name" value="SARA-like_C"/>
</dbReference>
<feature type="compositionally biased region" description="Polar residues" evidence="5">
    <location>
        <begin position="540"/>
        <end position="560"/>
    </location>
</feature>
<dbReference type="InterPro" id="IPR024608">
    <property type="entry name" value="SARA-like_SBD"/>
</dbReference>
<evidence type="ECO:0000256" key="3">
    <source>
        <dbReference type="ARBA" id="ARBA00022833"/>
    </source>
</evidence>
<evidence type="ECO:0000313" key="7">
    <source>
        <dbReference type="EMBL" id="CAD7094162.1"/>
    </source>
</evidence>
<sequence length="1322" mass="146063">MDLVDIDKVLDDLELNEDETKFKTPARHSVKTKVCPEETEQPQPQVQQAFEPFPVVSTIEANNNNEKPTKSKSFVNITNVFSCLHEYVNVDIEHIIRAGTPRKQEQELGDSHQETTQIPPQIQEKQPHGDNDDDEECTDCFPEDENCGGITSASSITTSSPSSFSSGPSPGSSSDSSKSFTPEDEFCNSKNDQEQDDDSPAKPEKIAERSDVDSHSSGAVTDPEGEIEPDINTYQGSRNTKGLDENSCELGLSSISSCFYNENTSSSFPGLSNDLYKLDALNSAPSSTPKDSEEIVSEEAEKSHTENIIDHHPTAINTPEQEVNFVQPDERLNPTNSPRESQAIDQPAVIGFGSTMDEISDTELDSILQEIDSDLQIFNSAKTSEFERETTQNEVLDTLDKSDVASASMCVPPVDRTSKATTDEDSHGNDNIANMDNFSQASTIEFAESRIQTDFENEPPAVQTGNYEGLATSDTLTTTECHQEICNFTCENQESNLDTDQTTKVNQHRPNSLDIPAQSINVISTAGQTPPASVLDNDRNTVSNSSSDDLSPQTSGQVSESEIMASTPIQATGFSGDSKLGKVPPFWIPDSEAPACMQCQIKFSLIKRRHHCRACGLVLCSTCCSQKAKLEFLGDIEVRVCVQCHLILRERTTGSNELGQVNMNINENAALNRSPNPNNPMEYCSVIPPHQQVTDAIASSNPISVMVPVGVLKREGVPPKNNRKDKNVIFSDGIRPGCDLAELDDTWDDKGESSSSSRKSGNNNSRKSHTPSGLSSPPYHGHASSSRSKRPATKFQESESYIPETPNGLPPIYTKNITETELIDVANDAELISRLKSETLQFAIQRNLYVFVKITKLKCCVNKTVMNFTSRGMHHVGQDEIVILLEYDETSTNPQNRLVPKDIFVHLNLIYCQAHRGRTVSELGFSMPNSQYFLGSRDHGGFLYIRPTFQCLLELCLPDAPFLIGILIHKWEIPWARVFPLRLMLRLGAQFRYYPSPHVSVPFRDPVYGEIAQTIINFLADFRNYSYTLGTIRGMYIHMEDRKTNVLIPKNRHDQILKALNNSSDHILALGGNLSKKSRWPLAINIQGQPRKVTGASFLVLNGALKSSSGLQGKCSIVEDGLMVQILPAKMALVRTALQNRTDVEIVCGPVDADESQTETVNILWTDDDKEFNIGVKSPIDGRKMDGIPSIRVHSGLNHSNASHILRWTEVFIIQMDDESPHDKDTIDVQKISEQIAKSASSALVSFLDLLAASGCVRIGLRVTLHQDNVCYETGSLNSKLPPLYMNALDNELIPTLHRLGTSLHGIGKPIIFELIFHILDK</sequence>
<evidence type="ECO:0000256" key="1">
    <source>
        <dbReference type="ARBA" id="ARBA00022723"/>
    </source>
</evidence>
<feature type="region of interest" description="Disordered" evidence="5">
    <location>
        <begin position="527"/>
        <end position="562"/>
    </location>
</feature>
<evidence type="ECO:0000256" key="4">
    <source>
        <dbReference type="PROSITE-ProRule" id="PRU00091"/>
    </source>
</evidence>